<dbReference type="KEGG" id="dti:Desti_4557"/>
<evidence type="ECO:0000313" key="3">
    <source>
        <dbReference type="Proteomes" id="UP000006055"/>
    </source>
</evidence>
<keyword evidence="1" id="KW-0051">Antiviral defense</keyword>
<dbReference type="GO" id="GO:0003723">
    <property type="term" value="F:RNA binding"/>
    <property type="evidence" value="ECO:0007669"/>
    <property type="project" value="InterPro"/>
</dbReference>
<dbReference type="PATRIC" id="fig|706587.4.peg.5160"/>
<proteinExistence type="predicted"/>
<dbReference type="NCBIfam" id="TIGR01868">
    <property type="entry name" value="casD_Cas5e"/>
    <property type="match status" value="1"/>
</dbReference>
<reference evidence="3" key="1">
    <citation type="submission" date="2012-06" db="EMBL/GenBank/DDBJ databases">
        <title>Complete sequence of chromosome of Desulfomonile tiedjei DSM 6799.</title>
        <authorList>
            <person name="Lucas S."/>
            <person name="Copeland A."/>
            <person name="Lapidus A."/>
            <person name="Glavina del Rio T."/>
            <person name="Dalin E."/>
            <person name="Tice H."/>
            <person name="Bruce D."/>
            <person name="Goodwin L."/>
            <person name="Pitluck S."/>
            <person name="Peters L."/>
            <person name="Ovchinnikova G."/>
            <person name="Zeytun A."/>
            <person name="Lu M."/>
            <person name="Kyrpides N."/>
            <person name="Mavromatis K."/>
            <person name="Ivanova N."/>
            <person name="Brettin T."/>
            <person name="Detter J.C."/>
            <person name="Han C."/>
            <person name="Larimer F."/>
            <person name="Land M."/>
            <person name="Hauser L."/>
            <person name="Markowitz V."/>
            <person name="Cheng J.-F."/>
            <person name="Hugenholtz P."/>
            <person name="Woyke T."/>
            <person name="Wu D."/>
            <person name="Spring S."/>
            <person name="Schroeder M."/>
            <person name="Brambilla E."/>
            <person name="Klenk H.-P."/>
            <person name="Eisen J.A."/>
        </authorList>
    </citation>
    <scope>NUCLEOTIDE SEQUENCE [LARGE SCALE GENOMIC DNA]</scope>
    <source>
        <strain evidence="3">ATCC 49306 / DSM 6799 / DCB-1</strain>
    </source>
</reference>
<evidence type="ECO:0000256" key="1">
    <source>
        <dbReference type="ARBA" id="ARBA00023118"/>
    </source>
</evidence>
<organism evidence="2 3">
    <name type="scientific">Desulfomonile tiedjei (strain ATCC 49306 / DSM 6799 / DCB-1)</name>
    <dbReference type="NCBI Taxonomy" id="706587"/>
    <lineage>
        <taxon>Bacteria</taxon>
        <taxon>Pseudomonadati</taxon>
        <taxon>Thermodesulfobacteriota</taxon>
        <taxon>Desulfomonilia</taxon>
        <taxon>Desulfomonilales</taxon>
        <taxon>Desulfomonilaceae</taxon>
        <taxon>Desulfomonile</taxon>
    </lineage>
</organism>
<dbReference type="Pfam" id="PF09704">
    <property type="entry name" value="Cas_Cas5d"/>
    <property type="match status" value="1"/>
</dbReference>
<dbReference type="GO" id="GO:0043571">
    <property type="term" value="P:maintenance of CRISPR repeat elements"/>
    <property type="evidence" value="ECO:0007669"/>
    <property type="project" value="InterPro"/>
</dbReference>
<dbReference type="RefSeq" id="WP_014812297.1">
    <property type="nucleotide sequence ID" value="NC_018025.1"/>
</dbReference>
<dbReference type="eggNOG" id="ENOG5030PRA">
    <property type="taxonomic scope" value="Bacteria"/>
</dbReference>
<dbReference type="STRING" id="706587.Desti_4557"/>
<dbReference type="InterPro" id="IPR013422">
    <property type="entry name" value="CRISPR-assoc_prot_Cas5_N"/>
</dbReference>
<dbReference type="CDD" id="cd09645">
    <property type="entry name" value="Cas5_I-E"/>
    <property type="match status" value="1"/>
</dbReference>
<dbReference type="AlphaFoldDB" id="I4CC94"/>
<dbReference type="HOGENOM" id="CLU_084726_0_0_7"/>
<dbReference type="GO" id="GO:0051607">
    <property type="term" value="P:defense response to virus"/>
    <property type="evidence" value="ECO:0007669"/>
    <property type="project" value="UniProtKB-KW"/>
</dbReference>
<sequence length="239" mass="27378">MRDYAVMQLYGPMASWGDIAVGELRGTWTRPSRSALIGLLSAALGVTRKDHSTLERMVGSYRFAVRVDRQGTLIQDFHTWQRPEPKRGVKYETRKEELEAEDIATGISRRDYCCDARYEVCMWTEGDAPPFSLQEIKEAIAHPRFVLYLGRKSCPLGLPIAVKIIQADSVCEAFERADRQQPKDFLAAIRRQPPLFFSDDCLHIGQIESRDTFTRRDVPLNRTAWQFTERQECFGGSPE</sequence>
<dbReference type="InterPro" id="IPR010147">
    <property type="entry name" value="CRISPR-assoc_prot_CasD"/>
</dbReference>
<dbReference type="Proteomes" id="UP000006055">
    <property type="component" value="Chromosome"/>
</dbReference>
<keyword evidence="3" id="KW-1185">Reference proteome</keyword>
<gene>
    <name evidence="2" type="ordered locus">Desti_4557</name>
</gene>
<evidence type="ECO:0000313" key="2">
    <source>
        <dbReference type="EMBL" id="AFM27185.1"/>
    </source>
</evidence>
<accession>I4CC94</accession>
<dbReference type="NCBIfam" id="TIGR02593">
    <property type="entry name" value="CRISPR_cas5"/>
    <property type="match status" value="1"/>
</dbReference>
<dbReference type="OrthoDB" id="5704083at2"/>
<protein>
    <submittedName>
        <fullName evidence="2">CRISPR-associated protein Cas5</fullName>
    </submittedName>
</protein>
<dbReference type="EMBL" id="CP003360">
    <property type="protein sequence ID" value="AFM27185.1"/>
    <property type="molecule type" value="Genomic_DNA"/>
</dbReference>
<dbReference type="InterPro" id="IPR021124">
    <property type="entry name" value="CRISPR-assoc_prot_Cas5"/>
</dbReference>
<dbReference type="Gene3D" id="3.30.70.2660">
    <property type="match status" value="1"/>
</dbReference>
<name>I4CC94_DESTA</name>